<dbReference type="AlphaFoldDB" id="A0A6C0H405"/>
<dbReference type="PROSITE" id="PS50011">
    <property type="entry name" value="PROTEIN_KINASE_DOM"/>
    <property type="match status" value="1"/>
</dbReference>
<name>A0A6C0H405_9ZZZZ</name>
<dbReference type="InterPro" id="IPR000719">
    <property type="entry name" value="Prot_kinase_dom"/>
</dbReference>
<dbReference type="GO" id="GO:0005524">
    <property type="term" value="F:ATP binding"/>
    <property type="evidence" value="ECO:0007669"/>
    <property type="project" value="InterPro"/>
</dbReference>
<dbReference type="InterPro" id="IPR011009">
    <property type="entry name" value="Kinase-like_dom_sf"/>
</dbReference>
<dbReference type="GO" id="GO:0004672">
    <property type="term" value="F:protein kinase activity"/>
    <property type="evidence" value="ECO:0007669"/>
    <property type="project" value="InterPro"/>
</dbReference>
<reference evidence="2" key="1">
    <citation type="journal article" date="2020" name="Nature">
        <title>Giant virus diversity and host interactions through global metagenomics.</title>
        <authorList>
            <person name="Schulz F."/>
            <person name="Roux S."/>
            <person name="Paez-Espino D."/>
            <person name="Jungbluth S."/>
            <person name="Walsh D.A."/>
            <person name="Denef V.J."/>
            <person name="McMahon K.D."/>
            <person name="Konstantinidis K.T."/>
            <person name="Eloe-Fadrosh E.A."/>
            <person name="Kyrpides N.C."/>
            <person name="Woyke T."/>
        </authorList>
    </citation>
    <scope>NUCLEOTIDE SEQUENCE</scope>
    <source>
        <strain evidence="2">GVMAG-M-3300023179-63</strain>
    </source>
</reference>
<evidence type="ECO:0000313" key="2">
    <source>
        <dbReference type="EMBL" id="QHT75137.1"/>
    </source>
</evidence>
<protein>
    <recommendedName>
        <fullName evidence="1">Protein kinase domain-containing protein</fullName>
    </recommendedName>
</protein>
<dbReference type="EMBL" id="MN739863">
    <property type="protein sequence ID" value="QHT75137.1"/>
    <property type="molecule type" value="Genomic_DNA"/>
</dbReference>
<feature type="domain" description="Protein kinase" evidence="1">
    <location>
        <begin position="8"/>
        <end position="425"/>
    </location>
</feature>
<dbReference type="Gene3D" id="1.10.510.10">
    <property type="entry name" value="Transferase(Phosphotransferase) domain 1"/>
    <property type="match status" value="1"/>
</dbReference>
<sequence length="488" mass="57518">MNLLSDVQTHSEFLGEGSYGCVYHPGIDCKGKKNTKKTVTKIQEINFFSTNEKNIGLHIKKNIKNFKNYVSPIIKACIVSFDIIEKSNLNLKKCNTLFEDYNASITNVLKYNGSDSDSDSDSDNNTYDMFQKNIHNKYFLMYSYYIKNKSLKDYYNIHIDITSNSSTSSNVNYVNYAISILNNIAYLLTTLNLLNKHKIIHNDLHVHNILINLKTNKPIIIDFGLSFLITKCYELNKTTIDFAYLNAFLFDFRFDYYHVNIEKRFLCFILYNKNEAFTSIVNTNEAVNLLTIDNIDLFIDDAYDSIVNNREIKEFFNSNELIEYKKALQEFYYQFYNKIDYPTYSSIVKYLLDFVYAYTDLYSLTIDFLYIYYNSSLFLDTNSLVETKNIKAFLEFFVQLYKKVLYPLPNMRLKIDEVYNIYMFIIIYIKNVNISNTTNYIADFIIAFTKFLKSKSISIEVVFNKNFAFLNFNLLCNKTMFEFIKLHI</sequence>
<dbReference type="SUPFAM" id="SSF56112">
    <property type="entry name" value="Protein kinase-like (PK-like)"/>
    <property type="match status" value="1"/>
</dbReference>
<organism evidence="2">
    <name type="scientific">viral metagenome</name>
    <dbReference type="NCBI Taxonomy" id="1070528"/>
    <lineage>
        <taxon>unclassified sequences</taxon>
        <taxon>metagenomes</taxon>
        <taxon>organismal metagenomes</taxon>
    </lineage>
</organism>
<accession>A0A6C0H405</accession>
<proteinExistence type="predicted"/>
<evidence type="ECO:0000259" key="1">
    <source>
        <dbReference type="PROSITE" id="PS50011"/>
    </source>
</evidence>